<reference evidence="2" key="1">
    <citation type="submission" date="2023-05" db="EMBL/GenBank/DDBJ databases">
        <title>Mariniplasma microaerophilum sp. nov., a novel anaerobic mollicute isolated from terrestrial mud volcano, Taman Peninsula, Russia.</title>
        <authorList>
            <person name="Khomyakova M.A."/>
            <person name="Merkel A.Y."/>
            <person name="Slobodkin A.I."/>
        </authorList>
    </citation>
    <scope>NUCLEOTIDE SEQUENCE</scope>
    <source>
        <strain evidence="2">M4Ah</strain>
    </source>
</reference>
<dbReference type="GO" id="GO:0004803">
    <property type="term" value="F:transposase activity"/>
    <property type="evidence" value="ECO:0007669"/>
    <property type="project" value="InterPro"/>
</dbReference>
<dbReference type="SUPFAM" id="SSF53098">
    <property type="entry name" value="Ribonuclease H-like"/>
    <property type="match status" value="1"/>
</dbReference>
<sequence>MYIRFAKSKYNKEEFVYLVESYRDEKKKPKQRVIQSLGTVSDLTKDNPNAIAELKAWAKDLSNRQQEERYVSLLVDMNESMTNEQIPINYGYVFLEAIYNELHISEFMNNYQAKTNVSYSIDDILKLLVFSRSLNPASKKRTYEQKGNYFFELPDFSLDDVYRSLTHLSTMKDELTLHIHNRIQETKGRDCSLIFYDVTNYYFESESLKGLRQKGVSKENRETGIVQMGLFIDREGIPITYELFPGNTNDLATMKPILEKIKKEYNLGKITIVADKGNNSGENLAYIDNEEDLYIISQRIRARGTELANIVLDQEDYEWNSDNTFKSKTVERERLVKRPDGSTYSITEHLLCFWSKNEESYQRNKRGFLDEKIEKFINNPSLLNASNSFGVKKYFKKMMIDKITGEVLKTKPTYVFNQEKYERDLALDGYYCIVTNDLSLEPLDIIHHYHQLSKIEESFKVTKTDLEGRPIYVWTDEHIKGHFLTCYLALTLYRLLQLKLDKAYPIHQLKEALNSANIMKLNKDIYLLQSTTSLFNQIRETYRLDLGYKTMKVEKIRRELAKAIK</sequence>
<dbReference type="AlphaFoldDB" id="A0AAW6UDU0"/>
<evidence type="ECO:0000313" key="3">
    <source>
        <dbReference type="Proteomes" id="UP001431532"/>
    </source>
</evidence>
<dbReference type="PANTHER" id="PTHR34614:SF2">
    <property type="entry name" value="TRANSPOSASE IS4-LIKE DOMAIN-CONTAINING PROTEIN"/>
    <property type="match status" value="1"/>
</dbReference>
<dbReference type="NCBIfam" id="NF033559">
    <property type="entry name" value="transpos_IS1634"/>
    <property type="match status" value="1"/>
</dbReference>
<gene>
    <name evidence="2" type="ORF">QJ521_09585</name>
</gene>
<proteinExistence type="predicted"/>
<dbReference type="RefSeq" id="WP_282840259.1">
    <property type="nucleotide sequence ID" value="NZ_JASCXW010000073.1"/>
</dbReference>
<keyword evidence="3" id="KW-1185">Reference proteome</keyword>
<dbReference type="GO" id="GO:0003677">
    <property type="term" value="F:DNA binding"/>
    <property type="evidence" value="ECO:0007669"/>
    <property type="project" value="InterPro"/>
</dbReference>
<dbReference type="EMBL" id="JASCXW010000073">
    <property type="protein sequence ID" value="MDI6453804.1"/>
    <property type="molecule type" value="Genomic_DNA"/>
</dbReference>
<dbReference type="Proteomes" id="UP001431532">
    <property type="component" value="Unassembled WGS sequence"/>
</dbReference>
<dbReference type="Pfam" id="PF01609">
    <property type="entry name" value="DDE_Tnp_1"/>
    <property type="match status" value="1"/>
</dbReference>
<evidence type="ECO:0000313" key="2">
    <source>
        <dbReference type="EMBL" id="MDI6453804.1"/>
    </source>
</evidence>
<evidence type="ECO:0000259" key="1">
    <source>
        <dbReference type="Pfam" id="PF01609"/>
    </source>
</evidence>
<dbReference type="InterPro" id="IPR047654">
    <property type="entry name" value="IS1634_transpos"/>
</dbReference>
<dbReference type="GO" id="GO:0006313">
    <property type="term" value="P:DNA transposition"/>
    <property type="evidence" value="ECO:0007669"/>
    <property type="project" value="InterPro"/>
</dbReference>
<dbReference type="PANTHER" id="PTHR34614">
    <property type="match status" value="1"/>
</dbReference>
<accession>A0AAW6UDU0</accession>
<organism evidence="2 3">
    <name type="scientific">Peloplasma aerotolerans</name>
    <dbReference type="NCBI Taxonomy" id="3044389"/>
    <lineage>
        <taxon>Bacteria</taxon>
        <taxon>Bacillati</taxon>
        <taxon>Mycoplasmatota</taxon>
        <taxon>Mollicutes</taxon>
        <taxon>Acholeplasmatales</taxon>
        <taxon>Acholeplasmataceae</taxon>
        <taxon>Peloplasma</taxon>
    </lineage>
</organism>
<comment type="caution">
    <text evidence="2">The sequence shown here is derived from an EMBL/GenBank/DDBJ whole genome shotgun (WGS) entry which is preliminary data.</text>
</comment>
<dbReference type="InterPro" id="IPR002559">
    <property type="entry name" value="Transposase_11"/>
</dbReference>
<name>A0AAW6UDU0_9MOLU</name>
<dbReference type="InterPro" id="IPR012337">
    <property type="entry name" value="RNaseH-like_sf"/>
</dbReference>
<feature type="domain" description="Transposase IS4-like" evidence="1">
    <location>
        <begin position="218"/>
        <end position="492"/>
    </location>
</feature>
<protein>
    <submittedName>
        <fullName evidence="2">IS1634 family transposase</fullName>
    </submittedName>
</protein>